<protein>
    <submittedName>
        <fullName evidence="2">Uncharacterized protein</fullName>
    </submittedName>
</protein>
<dbReference type="AlphaFoldDB" id="D2SEF5"/>
<dbReference type="HOGENOM" id="CLU_2507996_0_0_11"/>
<dbReference type="EMBL" id="CP001867">
    <property type="protein sequence ID" value="ADB74627.1"/>
    <property type="molecule type" value="Genomic_DNA"/>
</dbReference>
<feature type="transmembrane region" description="Helical" evidence="1">
    <location>
        <begin position="49"/>
        <end position="72"/>
    </location>
</feature>
<reference evidence="3" key="2">
    <citation type="submission" date="2010-01" db="EMBL/GenBank/DDBJ databases">
        <title>The complete genome of Geodermatophilus obscurus DSM 43160.</title>
        <authorList>
            <consortium name="US DOE Joint Genome Institute (JGI-PGF)"/>
            <person name="Lucas S."/>
            <person name="Copeland A."/>
            <person name="Lapidus A."/>
            <person name="Glavina del Rio T."/>
            <person name="Dalin E."/>
            <person name="Tice H."/>
            <person name="Bruce D."/>
            <person name="Goodwin L."/>
            <person name="Pitluck S."/>
            <person name="Kyrpides N."/>
            <person name="Mavromatis K."/>
            <person name="Ivanova N."/>
            <person name="Munk A.C."/>
            <person name="Brettin T."/>
            <person name="Detter J.C."/>
            <person name="Han C."/>
            <person name="Larimer F."/>
            <person name="Land M."/>
            <person name="Hauser L."/>
            <person name="Markowitz V."/>
            <person name="Cheng J.-F."/>
            <person name="Hugenholtz P."/>
            <person name="Woyke T."/>
            <person name="Wu D."/>
            <person name="Jando M."/>
            <person name="Schneider S."/>
            <person name="Klenk H.-P."/>
            <person name="Eisen J.A."/>
        </authorList>
    </citation>
    <scope>NUCLEOTIDE SEQUENCE [LARGE SCALE GENOMIC DNA]</scope>
    <source>
        <strain evidence="3">ATCC 25078 / DSM 43160 / JCM 3152 / KCC A-0152 / KCTC 9177 / NBRC 13315 / NRRL B-3577 / G-20</strain>
    </source>
</reference>
<dbReference type="KEGG" id="gob:Gobs_1924"/>
<dbReference type="OrthoDB" id="4476658at2"/>
<keyword evidence="1" id="KW-0472">Membrane</keyword>
<keyword evidence="1" id="KW-1133">Transmembrane helix</keyword>
<gene>
    <name evidence="2" type="ordered locus">Gobs_1924</name>
</gene>
<name>D2SEF5_GEOOG</name>
<evidence type="ECO:0000313" key="3">
    <source>
        <dbReference type="Proteomes" id="UP000001382"/>
    </source>
</evidence>
<dbReference type="Proteomes" id="UP000001382">
    <property type="component" value="Chromosome"/>
</dbReference>
<dbReference type="RefSeq" id="WP_012948066.1">
    <property type="nucleotide sequence ID" value="NC_013757.1"/>
</dbReference>
<evidence type="ECO:0000256" key="1">
    <source>
        <dbReference type="SAM" id="Phobius"/>
    </source>
</evidence>
<keyword evidence="3" id="KW-1185">Reference proteome</keyword>
<evidence type="ECO:0000313" key="2">
    <source>
        <dbReference type="EMBL" id="ADB74627.1"/>
    </source>
</evidence>
<sequence length="85" mass="8504">MACLPCAMHLALLPRRRTWVQTAAVSAAMLVAHPVLLDGAGHHGAAHTGGAVVGVAMVVVPASVLVLALSGLGLEVVRHARATAG</sequence>
<keyword evidence="1" id="KW-0812">Transmembrane</keyword>
<reference evidence="2 3" key="1">
    <citation type="journal article" date="2010" name="Stand. Genomic Sci.">
        <title>Complete genome sequence of Geodermatophilus obscurus type strain (G-20).</title>
        <authorList>
            <person name="Ivanova N."/>
            <person name="Sikorski J."/>
            <person name="Jando M."/>
            <person name="Munk C."/>
            <person name="Lapidus A."/>
            <person name="Glavina Del Rio T."/>
            <person name="Copeland A."/>
            <person name="Tice H."/>
            <person name="Cheng J.-F."/>
            <person name="Lucas S."/>
            <person name="Chen F."/>
            <person name="Nolan M."/>
            <person name="Bruce D."/>
            <person name="Goodwin L."/>
            <person name="Pitluck S."/>
            <person name="Mavromatis K."/>
            <person name="Mikhailova N."/>
            <person name="Pati A."/>
            <person name="Chen A."/>
            <person name="Palaniappan K."/>
            <person name="Land M."/>
            <person name="Hauser L."/>
            <person name="Chang Y.-J."/>
            <person name="Jeffries C.D."/>
            <person name="Meincke L."/>
            <person name="Brettin T."/>
            <person name="Detter J.C."/>
            <person name="Detter J.C."/>
            <person name="Rohde M."/>
            <person name="Goeker M."/>
            <person name="Bristow J."/>
            <person name="Eisen J.A."/>
            <person name="Markowitz V."/>
            <person name="Hugenholtz P."/>
            <person name="Kyrpides N.C."/>
            <person name="Klenk H.-P."/>
        </authorList>
    </citation>
    <scope>NUCLEOTIDE SEQUENCE [LARGE SCALE GENOMIC DNA]</scope>
    <source>
        <strain evidence="3">ATCC 25078 / DSM 43160 / JCM 3152 / KCC A-0152 / KCTC 9177 / NBRC 13315 / NRRL B-3577 / G-20</strain>
    </source>
</reference>
<proteinExistence type="predicted"/>
<feature type="transmembrane region" description="Helical" evidence="1">
    <location>
        <begin position="18"/>
        <end position="37"/>
    </location>
</feature>
<organism evidence="2 3">
    <name type="scientific">Geodermatophilus obscurus (strain ATCC 25078 / DSM 43160 / JCM 3152 / CCUG 61914 / KCC A-0152 / KCTC 9177 / NBRC 13315 / NRRL B-3577 / G-20)</name>
    <dbReference type="NCBI Taxonomy" id="526225"/>
    <lineage>
        <taxon>Bacteria</taxon>
        <taxon>Bacillati</taxon>
        <taxon>Actinomycetota</taxon>
        <taxon>Actinomycetes</taxon>
        <taxon>Geodermatophilales</taxon>
        <taxon>Geodermatophilaceae</taxon>
        <taxon>Geodermatophilus</taxon>
    </lineage>
</organism>
<dbReference type="STRING" id="526225.Gobs_1924"/>
<accession>D2SEF5</accession>